<organism evidence="1 2">
    <name type="scientific">Microcystis aeruginosa NIES-44</name>
    <dbReference type="NCBI Taxonomy" id="449439"/>
    <lineage>
        <taxon>Bacteria</taxon>
        <taxon>Bacillati</taxon>
        <taxon>Cyanobacteriota</taxon>
        <taxon>Cyanophyceae</taxon>
        <taxon>Oscillatoriophycideae</taxon>
        <taxon>Chroococcales</taxon>
        <taxon>Microcystaceae</taxon>
        <taxon>Microcystis</taxon>
    </lineage>
</organism>
<dbReference type="EMBL" id="BBPA01000019">
    <property type="protein sequence ID" value="GAL92105.1"/>
    <property type="molecule type" value="Genomic_DNA"/>
</dbReference>
<reference evidence="2" key="1">
    <citation type="journal article" date="2015" name="Genome">
        <title>Whole Genome Sequence of the Non-Microcystin-Producing Microcystis aeruginosa Strain NIES-44.</title>
        <authorList>
            <person name="Okano K."/>
            <person name="Miyata N."/>
            <person name="Ozaki Y."/>
        </authorList>
    </citation>
    <scope>NUCLEOTIDE SEQUENCE [LARGE SCALE GENOMIC DNA]</scope>
    <source>
        <strain evidence="2">NIES-44</strain>
    </source>
</reference>
<comment type="caution">
    <text evidence="1">The sequence shown here is derived from an EMBL/GenBank/DDBJ whole genome shotgun (WGS) entry which is preliminary data.</text>
</comment>
<evidence type="ECO:0000313" key="2">
    <source>
        <dbReference type="Proteomes" id="UP000030321"/>
    </source>
</evidence>
<accession>A0A0A1VQT5</accession>
<sequence>MLISRELAGDRTGIGIYTRSPLGYTFISAGGGLLKNLKISLRFLVNND</sequence>
<gene>
    <name evidence="1" type="ORF">N44_00393</name>
</gene>
<evidence type="ECO:0000313" key="1">
    <source>
        <dbReference type="EMBL" id="GAL92105.1"/>
    </source>
</evidence>
<protein>
    <submittedName>
        <fullName evidence="1">Uncharacterized protein</fullName>
    </submittedName>
</protein>
<name>A0A0A1VQT5_MICAE</name>
<dbReference type="AlphaFoldDB" id="A0A0A1VQT5"/>
<dbReference type="Proteomes" id="UP000030321">
    <property type="component" value="Unassembled WGS sequence"/>
</dbReference>
<proteinExistence type="predicted"/>